<name>A0ABS5WBS6_9FLAO</name>
<organism evidence="1 2">
    <name type="scientific">Zobellia barbeyronii</name>
    <dbReference type="NCBI Taxonomy" id="2748009"/>
    <lineage>
        <taxon>Bacteria</taxon>
        <taxon>Pseudomonadati</taxon>
        <taxon>Bacteroidota</taxon>
        <taxon>Flavobacteriia</taxon>
        <taxon>Flavobacteriales</taxon>
        <taxon>Flavobacteriaceae</taxon>
        <taxon>Zobellia</taxon>
    </lineage>
</organism>
<dbReference type="EMBL" id="JACATN010000002">
    <property type="protein sequence ID" value="MBT2160860.1"/>
    <property type="molecule type" value="Genomic_DNA"/>
</dbReference>
<dbReference type="RefSeq" id="WP_214611061.1">
    <property type="nucleotide sequence ID" value="NZ_JACATN010000002.1"/>
</dbReference>
<gene>
    <name evidence="1" type="ORF">HW347_06260</name>
</gene>
<accession>A0ABS5WBS6</accession>
<proteinExistence type="predicted"/>
<protein>
    <submittedName>
        <fullName evidence="1">Uncharacterized protein</fullName>
    </submittedName>
</protein>
<dbReference type="Proteomes" id="UP000740413">
    <property type="component" value="Unassembled WGS sequence"/>
</dbReference>
<reference evidence="2" key="1">
    <citation type="submission" date="2023-07" db="EMBL/GenBank/DDBJ databases">
        <title>Zobellia barbeyronii sp. nov., a new marine flavobacterium, isolated from green and red algae.</title>
        <authorList>
            <person name="Nedashkovskaya O.I."/>
            <person name="Otstavnykh N."/>
            <person name="Zhukova N."/>
            <person name="Guzev K."/>
            <person name="Chausova V."/>
            <person name="Tekutyeva L."/>
            <person name="Mikhailov V."/>
            <person name="Isaeva M."/>
        </authorList>
    </citation>
    <scope>NUCLEOTIDE SEQUENCE [LARGE SCALE GENOMIC DNA]</scope>
    <source>
        <strain evidence="2">KMM 6746</strain>
    </source>
</reference>
<comment type="caution">
    <text evidence="1">The sequence shown here is derived from an EMBL/GenBank/DDBJ whole genome shotgun (WGS) entry which is preliminary data.</text>
</comment>
<evidence type="ECO:0000313" key="2">
    <source>
        <dbReference type="Proteomes" id="UP000740413"/>
    </source>
</evidence>
<keyword evidence="2" id="KW-1185">Reference proteome</keyword>
<sequence length="335" mass="39664">MKIQPDKEHKYSSECAIDIFLSTFQILQQSELEFFTKTQQIFNKTNPCNIYFILKRPKTTINPSYLKVDKNWIELMFYIQVQEKKESRLLRIPNNDKTQNIKLHSEYPYNYFTLIINERHSDSFKVGALIDQVQFELPKVEPLLDYEVLYIGQTFGKNGERTPLERISSHSTLQLIYSEAISKNPDSDIWIMLTSFSQKNIASTDGRIKIPKKNEPIDLKRFLNFSDPNYVQFTDKQKINFTEASLIKAFRPKYNKEYKDTFPSKTHKTYSECYDLDINAIVIETDTSALSRWLYTDSKPKGKLNDNGLFNYRQYETFHFVTSDDRHKLFNNEYI</sequence>
<evidence type="ECO:0000313" key="1">
    <source>
        <dbReference type="EMBL" id="MBT2160860.1"/>
    </source>
</evidence>